<dbReference type="InterPro" id="IPR003660">
    <property type="entry name" value="HAMP_dom"/>
</dbReference>
<evidence type="ECO:0000313" key="4">
    <source>
        <dbReference type="Proteomes" id="UP000190896"/>
    </source>
</evidence>
<dbReference type="AlphaFoldDB" id="A0A1T2KU87"/>
<keyword evidence="1" id="KW-0812">Transmembrane</keyword>
<dbReference type="EMBL" id="MPRJ01000040">
    <property type="protein sequence ID" value="OOZ36417.1"/>
    <property type="molecule type" value="Genomic_DNA"/>
</dbReference>
<dbReference type="SUPFAM" id="SSF158472">
    <property type="entry name" value="HAMP domain-like"/>
    <property type="match status" value="1"/>
</dbReference>
<organism evidence="3 4">
    <name type="scientific">Solemya velesiana gill symbiont</name>
    <dbReference type="NCBI Taxonomy" id="1918948"/>
    <lineage>
        <taxon>Bacteria</taxon>
        <taxon>Pseudomonadati</taxon>
        <taxon>Pseudomonadota</taxon>
        <taxon>Gammaproteobacteria</taxon>
        <taxon>sulfur-oxidizing symbionts</taxon>
    </lineage>
</organism>
<feature type="transmembrane region" description="Helical" evidence="1">
    <location>
        <begin position="152"/>
        <end position="175"/>
    </location>
</feature>
<dbReference type="Pfam" id="PF16448">
    <property type="entry name" value="LapD_MoxY_N"/>
    <property type="match status" value="1"/>
</dbReference>
<evidence type="ECO:0000256" key="1">
    <source>
        <dbReference type="SAM" id="Phobius"/>
    </source>
</evidence>
<dbReference type="PROSITE" id="PS50885">
    <property type="entry name" value="HAMP"/>
    <property type="match status" value="1"/>
</dbReference>
<keyword evidence="4" id="KW-1185">Reference proteome</keyword>
<feature type="domain" description="HAMP" evidence="2">
    <location>
        <begin position="172"/>
        <end position="224"/>
    </location>
</feature>
<protein>
    <recommendedName>
        <fullName evidence="2">HAMP domain-containing protein</fullName>
    </recommendedName>
</protein>
<dbReference type="Pfam" id="PF00672">
    <property type="entry name" value="HAMP"/>
    <property type="match status" value="1"/>
</dbReference>
<accession>A0A1T2KU87</accession>
<keyword evidence="1" id="KW-1133">Transmembrane helix</keyword>
<keyword evidence="1" id="KW-0472">Membrane</keyword>
<dbReference type="OrthoDB" id="5894408at2"/>
<gene>
    <name evidence="3" type="ORF">BOW51_07240</name>
</gene>
<dbReference type="Gene3D" id="6.20.270.20">
    <property type="entry name" value="LapD/MoxY periplasmic domain"/>
    <property type="match status" value="1"/>
</dbReference>
<dbReference type="SMART" id="SM00304">
    <property type="entry name" value="HAMP"/>
    <property type="match status" value="1"/>
</dbReference>
<dbReference type="Gene3D" id="6.10.340.10">
    <property type="match status" value="1"/>
</dbReference>
<feature type="transmembrane region" description="Helical" evidence="1">
    <location>
        <begin position="6"/>
        <end position="24"/>
    </location>
</feature>
<dbReference type="InterPro" id="IPR042461">
    <property type="entry name" value="LapD_MoxY_peri_C"/>
</dbReference>
<dbReference type="GO" id="GO:0016020">
    <property type="term" value="C:membrane"/>
    <property type="evidence" value="ECO:0007669"/>
    <property type="project" value="InterPro"/>
</dbReference>
<comment type="caution">
    <text evidence="3">The sequence shown here is derived from an EMBL/GenBank/DDBJ whole genome shotgun (WGS) entry which is preliminary data.</text>
</comment>
<dbReference type="Gene3D" id="3.30.110.200">
    <property type="match status" value="1"/>
</dbReference>
<dbReference type="RefSeq" id="WP_078487180.1">
    <property type="nucleotide sequence ID" value="NZ_MPRJ01000040.1"/>
</dbReference>
<reference evidence="3 4" key="1">
    <citation type="submission" date="2016-11" db="EMBL/GenBank/DDBJ databases">
        <title>Mixed transmission modes and dynamic genome evolution in an obligate animal-bacterial symbiosis.</title>
        <authorList>
            <person name="Russell S.L."/>
            <person name="Corbett-Detig R.B."/>
            <person name="Cavanaugh C.M."/>
        </authorList>
    </citation>
    <scope>NUCLEOTIDE SEQUENCE [LARGE SCALE GENOMIC DNA]</scope>
    <source>
        <strain evidence="3">Se-Cadez</strain>
    </source>
</reference>
<dbReference type="CDD" id="cd06225">
    <property type="entry name" value="HAMP"/>
    <property type="match status" value="1"/>
</dbReference>
<name>A0A1T2KU87_9GAMM</name>
<evidence type="ECO:0000313" key="3">
    <source>
        <dbReference type="EMBL" id="OOZ36417.1"/>
    </source>
</evidence>
<proteinExistence type="predicted"/>
<dbReference type="InterPro" id="IPR032244">
    <property type="entry name" value="LapD_MoxY_N"/>
</dbReference>
<dbReference type="Proteomes" id="UP000190896">
    <property type="component" value="Unassembled WGS sequence"/>
</dbReference>
<evidence type="ECO:0000259" key="2">
    <source>
        <dbReference type="PROSITE" id="PS50885"/>
    </source>
</evidence>
<dbReference type="GO" id="GO:0007165">
    <property type="term" value="P:signal transduction"/>
    <property type="evidence" value="ECO:0007669"/>
    <property type="project" value="InterPro"/>
</dbReference>
<sequence length="339" mass="37736">MSLSKQLFILISLMFLGIFAVNYVSSVKNIRSYLQDEAQVHAQNTATSLGLSLSPYIGDKSDTILETMINAIFDRGYYGEIVLEDSEGQVLVKKSNPETFQIVPNLFVKLLPMEISTAESEISSGWTIGGVVRVSVHPGIGYLKLWRQAKDALFYSVLAFILSIVALGVVIRLLLRPLDRINSLALDIADGKFGTISPLPWTSEIRNVAGSMNRMSDKIEGMISKLNKKLEGVSKKLGMDELAGLEKKSFFETEMKKMFVSTKKGYIFMIRIHDLGAFAKENDSSAVDEFIKTFVELIKEVAGGVKDSDIKLFRFLDQSLQQSLITWGRQRPSNSVKAL</sequence>